<dbReference type="PROSITE" id="PS51257">
    <property type="entry name" value="PROKAR_LIPOPROTEIN"/>
    <property type="match status" value="1"/>
</dbReference>
<dbReference type="SUPFAM" id="SSF88713">
    <property type="entry name" value="Glycoside hydrolase/deacetylase"/>
    <property type="match status" value="1"/>
</dbReference>
<dbReference type="Pfam" id="PF01522">
    <property type="entry name" value="Polysacc_deac_1"/>
    <property type="match status" value="1"/>
</dbReference>
<keyword evidence="4" id="KW-1185">Reference proteome</keyword>
<dbReference type="EMBL" id="VNHX01000010">
    <property type="protein sequence ID" value="TYP95721.1"/>
    <property type="molecule type" value="Genomic_DNA"/>
</dbReference>
<dbReference type="InterPro" id="IPR011330">
    <property type="entry name" value="Glyco_hydro/deAcase_b/a-brl"/>
</dbReference>
<evidence type="ECO:0000259" key="2">
    <source>
        <dbReference type="Pfam" id="PF01522"/>
    </source>
</evidence>
<accession>A0A5S5DIG1</accession>
<comment type="caution">
    <text evidence="3">The sequence shown here is derived from an EMBL/GenBank/DDBJ whole genome shotgun (WGS) entry which is preliminary data.</text>
</comment>
<dbReference type="Gene3D" id="3.20.20.370">
    <property type="entry name" value="Glycoside hydrolase/deacetylase"/>
    <property type="match status" value="1"/>
</dbReference>
<protein>
    <submittedName>
        <fullName evidence="3">Polysaccharide deacetylase</fullName>
    </submittedName>
</protein>
<dbReference type="Proteomes" id="UP000325105">
    <property type="component" value="Unassembled WGS sequence"/>
</dbReference>
<dbReference type="GO" id="GO:0005975">
    <property type="term" value="P:carbohydrate metabolic process"/>
    <property type="evidence" value="ECO:0007669"/>
    <property type="project" value="InterPro"/>
</dbReference>
<evidence type="ECO:0000313" key="4">
    <source>
        <dbReference type="Proteomes" id="UP000325105"/>
    </source>
</evidence>
<feature type="domain" description="NodB homology" evidence="2">
    <location>
        <begin position="112"/>
        <end position="204"/>
    </location>
</feature>
<dbReference type="AlphaFoldDB" id="A0A5S5DIG1"/>
<evidence type="ECO:0000313" key="3">
    <source>
        <dbReference type="EMBL" id="TYP95721.1"/>
    </source>
</evidence>
<evidence type="ECO:0000256" key="1">
    <source>
        <dbReference type="SAM" id="SignalP"/>
    </source>
</evidence>
<name>A0A5S5DIG1_9SPHI</name>
<dbReference type="GO" id="GO:0016810">
    <property type="term" value="F:hydrolase activity, acting on carbon-nitrogen (but not peptide) bonds"/>
    <property type="evidence" value="ECO:0007669"/>
    <property type="project" value="InterPro"/>
</dbReference>
<keyword evidence="1" id="KW-0732">Signal</keyword>
<reference evidence="3 4" key="1">
    <citation type="submission" date="2019-07" db="EMBL/GenBank/DDBJ databases">
        <title>Genomic Encyclopedia of Archaeal and Bacterial Type Strains, Phase II (KMG-II): from individual species to whole genera.</title>
        <authorList>
            <person name="Goeker M."/>
        </authorList>
    </citation>
    <scope>NUCLEOTIDE SEQUENCE [LARGE SCALE GENOMIC DNA]</scope>
    <source>
        <strain evidence="3 4">DSM 18850</strain>
    </source>
</reference>
<gene>
    <name evidence="3" type="ORF">BC792_11048</name>
</gene>
<proteinExistence type="predicted"/>
<organism evidence="3 4">
    <name type="scientific">Sphingobacterium allocomposti</name>
    <dbReference type="NCBI Taxonomy" id="415956"/>
    <lineage>
        <taxon>Bacteria</taxon>
        <taxon>Pseudomonadati</taxon>
        <taxon>Bacteroidota</taxon>
        <taxon>Sphingobacteriia</taxon>
        <taxon>Sphingobacteriales</taxon>
        <taxon>Sphingobacteriaceae</taxon>
        <taxon>Sphingobacterium</taxon>
    </lineage>
</organism>
<dbReference type="InterPro" id="IPR002509">
    <property type="entry name" value="NODB_dom"/>
</dbReference>
<feature type="chain" id="PRO_5024435891" evidence="1">
    <location>
        <begin position="20"/>
        <end position="331"/>
    </location>
</feature>
<feature type="signal peptide" evidence="1">
    <location>
        <begin position="1"/>
        <end position="19"/>
    </location>
</feature>
<sequence length="331" mass="38340">MVKGMKVLMTLGMATFLSASLISCQGSMNTKAANALPDSALVEGWEDGLKKEEAIGHKDTVGRGMLAKRLKEPIYIPVDTLSPLRKDSLEIWIKNEKRRIRDSVRLALDKFPKHIYFTFDDGPLLGSAAIDSISRAKNVKINVFLVGKHAYMSKALKRDFELYYNNPLVECYNHSYTHANNRFTTFYSNPISAYDDFEKNEVELKLKHKIIRLPGRNIWIYDDVRRVDLQSGASTADMLYTNGYRIFGWDVEWKIHGLTGKPIQSVDEIYTRIRNYMDNKSSMEPNNVVLLMHDDMFRNKKGQQLLSTLIDTIQRNTNYTFEFMRNYPFRY</sequence>